<dbReference type="AlphaFoldDB" id="A0AAV3PZG2"/>
<dbReference type="Proteomes" id="UP001454036">
    <property type="component" value="Unassembled WGS sequence"/>
</dbReference>
<name>A0AAV3PZG2_LITER</name>
<dbReference type="Gene3D" id="3.30.70.270">
    <property type="match status" value="1"/>
</dbReference>
<evidence type="ECO:0000259" key="2">
    <source>
        <dbReference type="Pfam" id="PF17919"/>
    </source>
</evidence>
<feature type="compositionally biased region" description="Basic and acidic residues" evidence="1">
    <location>
        <begin position="234"/>
        <end position="244"/>
    </location>
</feature>
<dbReference type="PANTHER" id="PTHR48475">
    <property type="entry name" value="RIBONUCLEASE H"/>
    <property type="match status" value="1"/>
</dbReference>
<organism evidence="3 4">
    <name type="scientific">Lithospermum erythrorhizon</name>
    <name type="common">Purple gromwell</name>
    <name type="synonym">Lithospermum officinale var. erythrorhizon</name>
    <dbReference type="NCBI Taxonomy" id="34254"/>
    <lineage>
        <taxon>Eukaryota</taxon>
        <taxon>Viridiplantae</taxon>
        <taxon>Streptophyta</taxon>
        <taxon>Embryophyta</taxon>
        <taxon>Tracheophyta</taxon>
        <taxon>Spermatophyta</taxon>
        <taxon>Magnoliopsida</taxon>
        <taxon>eudicotyledons</taxon>
        <taxon>Gunneridae</taxon>
        <taxon>Pentapetalae</taxon>
        <taxon>asterids</taxon>
        <taxon>lamiids</taxon>
        <taxon>Boraginales</taxon>
        <taxon>Boraginaceae</taxon>
        <taxon>Boraginoideae</taxon>
        <taxon>Lithospermeae</taxon>
        <taxon>Lithospermum</taxon>
    </lineage>
</organism>
<comment type="caution">
    <text evidence="3">The sequence shown here is derived from an EMBL/GenBank/DDBJ whole genome shotgun (WGS) entry which is preliminary data.</text>
</comment>
<accession>A0AAV3PZG2</accession>
<feature type="region of interest" description="Disordered" evidence="1">
    <location>
        <begin position="225"/>
        <end position="244"/>
    </location>
</feature>
<dbReference type="InterPro" id="IPR043128">
    <property type="entry name" value="Rev_trsase/Diguanyl_cyclase"/>
</dbReference>
<dbReference type="Pfam" id="PF17919">
    <property type="entry name" value="RT_RNaseH_2"/>
    <property type="match status" value="1"/>
</dbReference>
<sequence length="244" mass="27732">MPGIDPAVAVHRLYVDLTFSPIKQKKRLFNDQKNIAIREEVQTLLKAQSIHEFKFPAWTTNVARGISKEKFSWDEDCSKAFEELKRYLGSPQLLSRPKMGERLQFHLAISDVAVSSVLIREVEGVRKLIYFVSHVLRDMEERYPIIDKAAFTLVISARKLKAYFESHAIQVVTDQPLKRVLYSPALSGLLTTWAVELCEFEISYVPRTSVRAQAMEDFVTECTAGPPPIIQGPRADDPNLAKPD</sequence>
<protein>
    <recommendedName>
        <fullName evidence="2">Reverse transcriptase/retrotransposon-derived protein RNase H-like domain-containing protein</fullName>
    </recommendedName>
</protein>
<dbReference type="EMBL" id="BAABME010002863">
    <property type="protein sequence ID" value="GAA0156433.1"/>
    <property type="molecule type" value="Genomic_DNA"/>
</dbReference>
<keyword evidence="4" id="KW-1185">Reference proteome</keyword>
<gene>
    <name evidence="3" type="ORF">LIER_13935</name>
</gene>
<dbReference type="InterPro" id="IPR041577">
    <property type="entry name" value="RT_RNaseH_2"/>
</dbReference>
<evidence type="ECO:0000313" key="3">
    <source>
        <dbReference type="EMBL" id="GAA0156433.1"/>
    </source>
</evidence>
<feature type="domain" description="Reverse transcriptase/retrotransposon-derived protein RNase H-like" evidence="2">
    <location>
        <begin position="73"/>
        <end position="171"/>
    </location>
</feature>
<proteinExistence type="predicted"/>
<reference evidence="3 4" key="1">
    <citation type="submission" date="2024-01" db="EMBL/GenBank/DDBJ databases">
        <title>The complete chloroplast genome sequence of Lithospermum erythrorhizon: insights into the phylogenetic relationship among Boraginaceae species and the maternal lineages of purple gromwells.</title>
        <authorList>
            <person name="Okada T."/>
            <person name="Watanabe K."/>
        </authorList>
    </citation>
    <scope>NUCLEOTIDE SEQUENCE [LARGE SCALE GENOMIC DNA]</scope>
</reference>
<dbReference type="InterPro" id="IPR043502">
    <property type="entry name" value="DNA/RNA_pol_sf"/>
</dbReference>
<dbReference type="PANTHER" id="PTHR48475:SF2">
    <property type="entry name" value="RIBONUCLEASE H"/>
    <property type="match status" value="1"/>
</dbReference>
<evidence type="ECO:0000313" key="4">
    <source>
        <dbReference type="Proteomes" id="UP001454036"/>
    </source>
</evidence>
<evidence type="ECO:0000256" key="1">
    <source>
        <dbReference type="SAM" id="MobiDB-lite"/>
    </source>
</evidence>
<dbReference type="SUPFAM" id="SSF56672">
    <property type="entry name" value="DNA/RNA polymerases"/>
    <property type="match status" value="1"/>
</dbReference>